<dbReference type="Gene3D" id="3.90.215.10">
    <property type="entry name" value="Gamma Fibrinogen, chain A, domain 1"/>
    <property type="match status" value="1"/>
</dbReference>
<accession>A0AAD4K4I5</accession>
<comment type="caution">
    <text evidence="2">The sequence shown here is derived from an EMBL/GenBank/DDBJ whole genome shotgun (WGS) entry which is preliminary data.</text>
</comment>
<feature type="non-terminal residue" evidence="2">
    <location>
        <position position="1"/>
    </location>
</feature>
<dbReference type="PANTHER" id="PTHR19143">
    <property type="entry name" value="FIBRINOGEN/TENASCIN/ANGIOPOEITIN"/>
    <property type="match status" value="1"/>
</dbReference>
<feature type="domain" description="Fibrinogen C-terminal" evidence="1">
    <location>
        <begin position="1"/>
        <end position="158"/>
    </location>
</feature>
<dbReference type="SUPFAM" id="SSF56496">
    <property type="entry name" value="Fibrinogen C-terminal domain-like"/>
    <property type="match status" value="1"/>
</dbReference>
<dbReference type="AlphaFoldDB" id="A0AAD4K4I5"/>
<organism evidence="2 3">
    <name type="scientific">Drosophila rubida</name>
    <dbReference type="NCBI Taxonomy" id="30044"/>
    <lineage>
        <taxon>Eukaryota</taxon>
        <taxon>Metazoa</taxon>
        <taxon>Ecdysozoa</taxon>
        <taxon>Arthropoda</taxon>
        <taxon>Hexapoda</taxon>
        <taxon>Insecta</taxon>
        <taxon>Pterygota</taxon>
        <taxon>Neoptera</taxon>
        <taxon>Endopterygota</taxon>
        <taxon>Diptera</taxon>
        <taxon>Brachycera</taxon>
        <taxon>Muscomorpha</taxon>
        <taxon>Ephydroidea</taxon>
        <taxon>Drosophilidae</taxon>
        <taxon>Drosophila</taxon>
    </lineage>
</organism>
<proteinExistence type="predicted"/>
<evidence type="ECO:0000259" key="1">
    <source>
        <dbReference type="PROSITE" id="PS51406"/>
    </source>
</evidence>
<dbReference type="InterPro" id="IPR036056">
    <property type="entry name" value="Fibrinogen-like_C"/>
</dbReference>
<protein>
    <recommendedName>
        <fullName evidence="1">Fibrinogen C-terminal domain-containing protein</fullName>
    </recommendedName>
</protein>
<reference evidence="2" key="1">
    <citation type="journal article" date="2021" name="Mol. Ecol. Resour.">
        <title>Phylogenomic analyses of the genus Drosophila reveals genomic signals of climate adaptation.</title>
        <authorList>
            <person name="Li F."/>
            <person name="Rane R.V."/>
            <person name="Luria V."/>
            <person name="Xiong Z."/>
            <person name="Chen J."/>
            <person name="Li Z."/>
            <person name="Catullo R.A."/>
            <person name="Griffin P.C."/>
            <person name="Schiffer M."/>
            <person name="Pearce S."/>
            <person name="Lee S.F."/>
            <person name="McElroy K."/>
            <person name="Stocker A."/>
            <person name="Shirriffs J."/>
            <person name="Cockerell F."/>
            <person name="Coppin C."/>
            <person name="Sgro C.M."/>
            <person name="Karger A."/>
            <person name="Cain J.W."/>
            <person name="Weber J.A."/>
            <person name="Santpere G."/>
            <person name="Kirschner M.W."/>
            <person name="Hoffmann A.A."/>
            <person name="Oakeshott J.G."/>
            <person name="Zhang G."/>
        </authorList>
    </citation>
    <scope>NUCLEOTIDE SEQUENCE</scope>
    <source>
        <strain evidence="2">BGI-SZ-2011g</strain>
    </source>
</reference>
<gene>
    <name evidence="2" type="ORF">KR093_010679</name>
</gene>
<sequence>QSPGVHQITVSGIDPFDVLCDNQSDELGWIVIQHRSDAEEDFNRDWATYREGFGSFDGDFFLGLEKIYRLTSSRPHELLVRYFGFDYPPEDIRYDDFKISDESTGYALSLGEFEGRMDLLRDSDKMKFSTFDRDNCRGSANWAELSGCGWWYENWNTP</sequence>
<dbReference type="PROSITE" id="PS51406">
    <property type="entry name" value="FIBRINOGEN_C_2"/>
    <property type="match status" value="1"/>
</dbReference>
<evidence type="ECO:0000313" key="3">
    <source>
        <dbReference type="Proteomes" id="UP001200034"/>
    </source>
</evidence>
<dbReference type="EMBL" id="JAJJHW010002585">
    <property type="protein sequence ID" value="KAH8372236.1"/>
    <property type="molecule type" value="Genomic_DNA"/>
</dbReference>
<dbReference type="Pfam" id="PF00147">
    <property type="entry name" value="Fibrinogen_C"/>
    <property type="match status" value="1"/>
</dbReference>
<dbReference type="InterPro" id="IPR050373">
    <property type="entry name" value="Fibrinogen_C-term_domain"/>
</dbReference>
<evidence type="ECO:0000313" key="2">
    <source>
        <dbReference type="EMBL" id="KAH8372236.1"/>
    </source>
</evidence>
<dbReference type="InterPro" id="IPR014716">
    <property type="entry name" value="Fibrinogen_a/b/g_C_1"/>
</dbReference>
<name>A0AAD4K4I5_9MUSC</name>
<dbReference type="InterPro" id="IPR002181">
    <property type="entry name" value="Fibrinogen_a/b/g_C_dom"/>
</dbReference>
<keyword evidence="3" id="KW-1185">Reference proteome</keyword>
<dbReference type="GO" id="GO:0005615">
    <property type="term" value="C:extracellular space"/>
    <property type="evidence" value="ECO:0007669"/>
    <property type="project" value="TreeGrafter"/>
</dbReference>
<dbReference type="Proteomes" id="UP001200034">
    <property type="component" value="Unassembled WGS sequence"/>
</dbReference>
<dbReference type="SMART" id="SM00186">
    <property type="entry name" value="FBG"/>
    <property type="match status" value="1"/>
</dbReference>